<evidence type="ECO:0000256" key="1">
    <source>
        <dbReference type="SAM" id="Phobius"/>
    </source>
</evidence>
<proteinExistence type="predicted"/>
<sequence length="180" mass="18934">MSPSPSEAREAAMSDLIIIGYDNAQKARQAERLIQDLERKHVVALTGLAVVAADANGHTYVDTHDDIPRRTVATSATAGALWGLVIGMLFLMPALGLLGAALGGLAGKLSQSGLDKRFRDRAHELLEPGKAAVVVMTTQLSEDRFAAALEPLGGTVLKTSLSQSDEHELAQQLVGTPQAA</sequence>
<protein>
    <submittedName>
        <fullName evidence="2">Membrane protein</fullName>
    </submittedName>
</protein>
<dbReference type="Pfam" id="PF06897">
    <property type="entry name" value="DUF1269"/>
    <property type="match status" value="1"/>
</dbReference>
<feature type="transmembrane region" description="Helical" evidence="1">
    <location>
        <begin position="81"/>
        <end position="107"/>
    </location>
</feature>
<reference evidence="3" key="1">
    <citation type="journal article" date="2019" name="Int. J. Syst. Evol. Microbiol.">
        <title>The Global Catalogue of Microorganisms (GCM) 10K type strain sequencing project: providing services to taxonomists for standard genome sequencing and annotation.</title>
        <authorList>
            <consortium name="The Broad Institute Genomics Platform"/>
            <consortium name="The Broad Institute Genome Sequencing Center for Infectious Disease"/>
            <person name="Wu L."/>
            <person name="Ma J."/>
        </authorList>
    </citation>
    <scope>NUCLEOTIDE SEQUENCE [LARGE SCALE GENOMIC DNA]</scope>
    <source>
        <strain evidence="3">JCM 3399</strain>
    </source>
</reference>
<accession>A0ABQ2VGR3</accession>
<keyword evidence="1" id="KW-0472">Membrane</keyword>
<dbReference type="EMBL" id="BMRP01000025">
    <property type="protein sequence ID" value="GGU84875.1"/>
    <property type="molecule type" value="Genomic_DNA"/>
</dbReference>
<dbReference type="InterPro" id="IPR009200">
    <property type="entry name" value="DUF1269_membrane"/>
</dbReference>
<evidence type="ECO:0000313" key="3">
    <source>
        <dbReference type="Proteomes" id="UP000654471"/>
    </source>
</evidence>
<keyword evidence="3" id="KW-1185">Reference proteome</keyword>
<organism evidence="2 3">
    <name type="scientific">Streptomyces albospinus</name>
    <dbReference type="NCBI Taxonomy" id="285515"/>
    <lineage>
        <taxon>Bacteria</taxon>
        <taxon>Bacillati</taxon>
        <taxon>Actinomycetota</taxon>
        <taxon>Actinomycetes</taxon>
        <taxon>Kitasatosporales</taxon>
        <taxon>Streptomycetaceae</taxon>
        <taxon>Streptomyces</taxon>
    </lineage>
</organism>
<comment type="caution">
    <text evidence="2">The sequence shown here is derived from an EMBL/GenBank/DDBJ whole genome shotgun (WGS) entry which is preliminary data.</text>
</comment>
<keyword evidence="1" id="KW-0812">Transmembrane</keyword>
<name>A0ABQ2VGR3_9ACTN</name>
<dbReference type="Proteomes" id="UP000654471">
    <property type="component" value="Unassembled WGS sequence"/>
</dbReference>
<gene>
    <name evidence="2" type="ORF">GCM10010211_58660</name>
</gene>
<evidence type="ECO:0000313" key="2">
    <source>
        <dbReference type="EMBL" id="GGU84875.1"/>
    </source>
</evidence>
<keyword evidence="1" id="KW-1133">Transmembrane helix</keyword>